<reference evidence="1 2" key="1">
    <citation type="journal article" date="2018" name="Gigascience">
        <title>Genomes of trombidid mites reveal novel predicted allergens and laterally-transferred genes associated with secondary metabolism.</title>
        <authorList>
            <person name="Dong X."/>
            <person name="Chaisiri K."/>
            <person name="Xia D."/>
            <person name="Armstrong S.D."/>
            <person name="Fang Y."/>
            <person name="Donnelly M.J."/>
            <person name="Kadowaki T."/>
            <person name="McGarry J.W."/>
            <person name="Darby A.C."/>
            <person name="Makepeace B.L."/>
        </authorList>
    </citation>
    <scope>NUCLEOTIDE SEQUENCE [LARGE SCALE GENOMIC DNA]</scope>
    <source>
        <strain evidence="1">UoL-UT</strain>
    </source>
</reference>
<dbReference type="EMBL" id="NCKV01002771">
    <property type="protein sequence ID" value="RWS26421.1"/>
    <property type="molecule type" value="Genomic_DNA"/>
</dbReference>
<organism evidence="1 2">
    <name type="scientific">Leptotrombidium deliense</name>
    <dbReference type="NCBI Taxonomy" id="299467"/>
    <lineage>
        <taxon>Eukaryota</taxon>
        <taxon>Metazoa</taxon>
        <taxon>Ecdysozoa</taxon>
        <taxon>Arthropoda</taxon>
        <taxon>Chelicerata</taxon>
        <taxon>Arachnida</taxon>
        <taxon>Acari</taxon>
        <taxon>Acariformes</taxon>
        <taxon>Trombidiformes</taxon>
        <taxon>Prostigmata</taxon>
        <taxon>Anystina</taxon>
        <taxon>Parasitengona</taxon>
        <taxon>Trombiculoidea</taxon>
        <taxon>Trombiculidae</taxon>
        <taxon>Leptotrombidium</taxon>
    </lineage>
</organism>
<dbReference type="Proteomes" id="UP000288716">
    <property type="component" value="Unassembled WGS sequence"/>
</dbReference>
<name>A0A443SFY0_9ACAR</name>
<dbReference type="AlphaFoldDB" id="A0A443SFY0"/>
<gene>
    <name evidence="1" type="ORF">B4U80_05382</name>
</gene>
<proteinExistence type="predicted"/>
<sequence>MSYMLLCLECGGNYTEEEMELALLIVGCILTCYSRIMWECSEDHSLIETMKYMPPPVYNKSSNAA</sequence>
<evidence type="ECO:0000313" key="2">
    <source>
        <dbReference type="Proteomes" id="UP000288716"/>
    </source>
</evidence>
<dbReference type="VEuPathDB" id="VectorBase:LDEU005619"/>
<protein>
    <submittedName>
        <fullName evidence="1">Uncharacterized protein</fullName>
    </submittedName>
</protein>
<keyword evidence="2" id="KW-1185">Reference proteome</keyword>
<evidence type="ECO:0000313" key="1">
    <source>
        <dbReference type="EMBL" id="RWS26421.1"/>
    </source>
</evidence>
<accession>A0A443SFY0</accession>
<comment type="caution">
    <text evidence="1">The sequence shown here is derived from an EMBL/GenBank/DDBJ whole genome shotgun (WGS) entry which is preliminary data.</text>
</comment>